<sequence>MAVNLDRASEIDFLDCDVSRMKRGFPMSYFWGMCSPKRMFASRTLFGWGKLVFIFVFLTACLLIPVSLHFVKQESFDLKTLMPNMMKQVDDAFVSDVTASYQLQNGILSGQPSETLQESNKGVAMVNLGDTNVPDAKNMFVLGKTSMELRDSSGYAFTVQYTRDASLADVTNAEDMQAWISSQWFVQNKAFVFLTMSAMLGSVLFASSLMLALFAALFIWFTKRNQMSEIRSYKESLSLTLLALGLPTLFAAVIGIIYFDITVMMAIQSLGMVLMIAFTFIKTRFKQTDDILELGGRTG</sequence>
<keyword evidence="3" id="KW-1185">Reference proteome</keyword>
<organism evidence="2 3">
    <name type="scientific">Listeria cornellensis FSL F6-0969</name>
    <dbReference type="NCBI Taxonomy" id="1265820"/>
    <lineage>
        <taxon>Bacteria</taxon>
        <taxon>Bacillati</taxon>
        <taxon>Bacillota</taxon>
        <taxon>Bacilli</taxon>
        <taxon>Bacillales</taxon>
        <taxon>Listeriaceae</taxon>
        <taxon>Listeria</taxon>
    </lineage>
</organism>
<reference evidence="2 3" key="1">
    <citation type="journal article" date="2014" name="Int. J. Syst. Evol. Microbiol.">
        <title>Listeria floridensis sp. nov., Listeria aquatica sp. nov., Listeria cornellensis sp. nov., Listeria riparia sp. nov. and Listeria grandensis sp. nov., from agricultural and natural environments.</title>
        <authorList>
            <person name="den Bakker H.C."/>
            <person name="Warchocki S."/>
            <person name="Wright E.M."/>
            <person name="Allred A.F."/>
            <person name="Ahlstrom C."/>
            <person name="Manuel C.S."/>
            <person name="Stasiewicz M.J."/>
            <person name="Burrell A."/>
            <person name="Roof S."/>
            <person name="Strawn L."/>
            <person name="Fortes E.D."/>
            <person name="Nightingale K.K."/>
            <person name="Kephart D."/>
            <person name="Wiedmann M."/>
        </authorList>
    </citation>
    <scope>NUCLEOTIDE SEQUENCE [LARGE SCALE GENOMIC DNA]</scope>
    <source>
        <strain evidence="3">FSL F6-969</strain>
    </source>
</reference>
<dbReference type="PATRIC" id="fig|1265820.5.peg.524"/>
<protein>
    <submittedName>
        <fullName evidence="2">Putative maltodextrose utilization protein MalA</fullName>
    </submittedName>
</protein>
<accession>W7C964</accession>
<evidence type="ECO:0000313" key="2">
    <source>
        <dbReference type="EMBL" id="EUJ32241.1"/>
    </source>
</evidence>
<evidence type="ECO:0000313" key="3">
    <source>
        <dbReference type="Proteomes" id="UP000019254"/>
    </source>
</evidence>
<dbReference type="Proteomes" id="UP000019254">
    <property type="component" value="Unassembled WGS sequence"/>
</dbReference>
<name>W7C964_9LIST</name>
<dbReference type="InterPro" id="IPR009574">
    <property type="entry name" value="DUF1189"/>
</dbReference>
<keyword evidence="1" id="KW-1133">Transmembrane helix</keyword>
<keyword evidence="1" id="KW-0812">Transmembrane</keyword>
<comment type="caution">
    <text evidence="2">The sequence shown here is derived from an EMBL/GenBank/DDBJ whole genome shotgun (WGS) entry which is preliminary data.</text>
</comment>
<feature type="transmembrane region" description="Helical" evidence="1">
    <location>
        <begin position="265"/>
        <end position="281"/>
    </location>
</feature>
<keyword evidence="1" id="KW-0472">Membrane</keyword>
<evidence type="ECO:0000256" key="1">
    <source>
        <dbReference type="SAM" id="Phobius"/>
    </source>
</evidence>
<dbReference type="Pfam" id="PF06691">
    <property type="entry name" value="DUF1189"/>
    <property type="match status" value="1"/>
</dbReference>
<feature type="transmembrane region" description="Helical" evidence="1">
    <location>
        <begin position="241"/>
        <end position="259"/>
    </location>
</feature>
<proteinExistence type="predicted"/>
<dbReference type="EMBL" id="AODE01000006">
    <property type="protein sequence ID" value="EUJ32241.1"/>
    <property type="molecule type" value="Genomic_DNA"/>
</dbReference>
<feature type="transmembrane region" description="Helical" evidence="1">
    <location>
        <begin position="191"/>
        <end position="221"/>
    </location>
</feature>
<dbReference type="STRING" id="1265820.PCORN_02681"/>
<dbReference type="AlphaFoldDB" id="W7C964"/>
<feature type="transmembrane region" description="Helical" evidence="1">
    <location>
        <begin position="45"/>
        <end position="71"/>
    </location>
</feature>
<gene>
    <name evidence="2" type="ORF">PCORN_02681</name>
</gene>